<evidence type="ECO:0000313" key="6">
    <source>
        <dbReference type="Proteomes" id="UP001597251"/>
    </source>
</evidence>
<proteinExistence type="inferred from homology"/>
<feature type="compositionally biased region" description="Basic residues" evidence="2">
    <location>
        <begin position="403"/>
        <end position="412"/>
    </location>
</feature>
<accession>A0ABW4BPM4</accession>
<sequence>MDRENNSDIEINPLTGYWCLPHGQINDYDRRILTDLYLPLLGTTAYSVYLLLWEKVPNKEVVTDRKNHNDLLSLLNVDLNKFNAARVRAEALGLIRTFTKNDDLGEYCIYQLFEPLTPKEFFKDDLMSIFLYEKIGQINYNELIKKYSRSEAILDQSTEITKDFLEVFQLNNDDLINTPTDVKNAQSEFTSESDKGKPKVDPATMNQLDWELIEDRISQLFKIEKDDLLKNQELIINLHLFYGIDEIALIDLIGKTANIADNKIDPERLRRSVQDRFEKNANISVKNVEEKPIDAPVTNNLSRADNLLLEQAKSMVPADFLAAEKQKSGGFTGAAESKALRDMAMKTYLSPAVLNILVDYILQNSPTLSVALMETVANDWQQNEVKTPEQALQRLHDFQNRPRNSRRYNNRNKKVEKATDWSKVQSNTPTNDKKAQIKRQELQARIRKMRNKDS</sequence>
<evidence type="ECO:0000313" key="5">
    <source>
        <dbReference type="EMBL" id="MFD1417159.1"/>
    </source>
</evidence>
<comment type="caution">
    <text evidence="5">The sequence shown here is derived from an EMBL/GenBank/DDBJ whole genome shotgun (WGS) entry which is preliminary data.</text>
</comment>
<dbReference type="Pfam" id="PF25888">
    <property type="entry name" value="WHD_DnaB"/>
    <property type="match status" value="1"/>
</dbReference>
<evidence type="ECO:0000256" key="2">
    <source>
        <dbReference type="SAM" id="MobiDB-lite"/>
    </source>
</evidence>
<dbReference type="Proteomes" id="UP001597251">
    <property type="component" value="Unassembled WGS sequence"/>
</dbReference>
<feature type="domain" description="Replicative helicase loading/DNA remodeling protein DnaB N-terminal winged helix" evidence="4">
    <location>
        <begin position="17"/>
        <end position="274"/>
    </location>
</feature>
<feature type="domain" description="DnaB/C C-terminal" evidence="3">
    <location>
        <begin position="326"/>
        <end position="394"/>
    </location>
</feature>
<protein>
    <submittedName>
        <fullName evidence="5">DnaD domain protein</fullName>
    </submittedName>
</protein>
<keyword evidence="6" id="KW-1185">Reference proteome</keyword>
<feature type="region of interest" description="Disordered" evidence="2">
    <location>
        <begin position="396"/>
        <end position="438"/>
    </location>
</feature>
<evidence type="ECO:0000256" key="1">
    <source>
        <dbReference type="ARBA" id="ARBA00093462"/>
    </source>
</evidence>
<dbReference type="InterPro" id="IPR058660">
    <property type="entry name" value="WHD_DnaB"/>
</dbReference>
<dbReference type="Pfam" id="PF07261">
    <property type="entry name" value="DnaB_2"/>
    <property type="match status" value="1"/>
</dbReference>
<gene>
    <name evidence="5" type="ORF">ACFQ42_00075</name>
</gene>
<organism evidence="5 6">
    <name type="scientific">Companilactobacillus keshanensis</name>
    <dbReference type="NCBI Taxonomy" id="2486003"/>
    <lineage>
        <taxon>Bacteria</taxon>
        <taxon>Bacillati</taxon>
        <taxon>Bacillota</taxon>
        <taxon>Bacilli</taxon>
        <taxon>Lactobacillales</taxon>
        <taxon>Lactobacillaceae</taxon>
        <taxon>Companilactobacillus</taxon>
    </lineage>
</organism>
<dbReference type="RefSeq" id="WP_225420941.1">
    <property type="nucleotide sequence ID" value="NZ_JBHTOI010000002.1"/>
</dbReference>
<dbReference type="InterPro" id="IPR006343">
    <property type="entry name" value="DnaB/C_C"/>
</dbReference>
<evidence type="ECO:0000259" key="3">
    <source>
        <dbReference type="Pfam" id="PF07261"/>
    </source>
</evidence>
<evidence type="ECO:0000259" key="4">
    <source>
        <dbReference type="Pfam" id="PF25888"/>
    </source>
</evidence>
<dbReference type="EMBL" id="JBHTOI010000002">
    <property type="protein sequence ID" value="MFD1417159.1"/>
    <property type="molecule type" value="Genomic_DNA"/>
</dbReference>
<comment type="similarity">
    <text evidence="1">Belongs to the DnaB/DnaD family.</text>
</comment>
<name>A0ABW4BPM4_9LACO</name>
<reference evidence="6" key="1">
    <citation type="journal article" date="2019" name="Int. J. Syst. Evol. Microbiol.">
        <title>The Global Catalogue of Microorganisms (GCM) 10K type strain sequencing project: providing services to taxonomists for standard genome sequencing and annotation.</title>
        <authorList>
            <consortium name="The Broad Institute Genomics Platform"/>
            <consortium name="The Broad Institute Genome Sequencing Center for Infectious Disease"/>
            <person name="Wu L."/>
            <person name="Ma J."/>
        </authorList>
    </citation>
    <scope>NUCLEOTIDE SEQUENCE [LARGE SCALE GENOMIC DNA]</scope>
    <source>
        <strain evidence="6">CCM 8936</strain>
    </source>
</reference>